<dbReference type="SUPFAM" id="SSF46785">
    <property type="entry name" value="Winged helix' DNA-binding domain"/>
    <property type="match status" value="1"/>
</dbReference>
<gene>
    <name evidence="7" type="ORF">F4W09_08330</name>
</gene>
<organism evidence="7 8">
    <name type="scientific">Acinetobacter tandoii</name>
    <dbReference type="NCBI Taxonomy" id="202954"/>
    <lineage>
        <taxon>Bacteria</taxon>
        <taxon>Pseudomonadati</taxon>
        <taxon>Pseudomonadota</taxon>
        <taxon>Gammaproteobacteria</taxon>
        <taxon>Moraxellales</taxon>
        <taxon>Moraxellaceae</taxon>
        <taxon>Acinetobacter</taxon>
    </lineage>
</organism>
<dbReference type="Gene3D" id="1.10.10.10">
    <property type="entry name" value="Winged helix-like DNA-binding domain superfamily/Winged helix DNA-binding domain"/>
    <property type="match status" value="1"/>
</dbReference>
<comment type="subcellular location">
    <subcellularLocation>
        <location evidence="1">Cytoplasm</location>
    </subcellularLocation>
</comment>
<reference evidence="7 8" key="1">
    <citation type="submission" date="2019-09" db="EMBL/GenBank/DDBJ databases">
        <title>Draft genome sequence of Acinetobacter tandoii W4-4-4 isolated from environmental water sample.</title>
        <authorList>
            <person name="Wee S.K."/>
            <person name="Yan B."/>
            <person name="Mustaffa S.B."/>
            <person name="Yap E.P.H."/>
        </authorList>
    </citation>
    <scope>NUCLEOTIDE SEQUENCE [LARGE SCALE GENOMIC DNA]</scope>
    <source>
        <strain evidence="7 8">W4-4-4</strain>
    </source>
</reference>
<dbReference type="InterPro" id="IPR000835">
    <property type="entry name" value="HTH_MarR-typ"/>
</dbReference>
<sequence>MSNQEELLKLDNQLCFALYSTHLALNQYYRKLLQPHGITYPQYLVMLILWEQDQLTVSEIGQRIFLESSTLTPLLKRLESLGFIERKRSVEDERRVLIYLTTEGRALKQAVMPIPEQILAAIQCAPDQVSQLRDELNHLRAQLKEQ</sequence>
<dbReference type="PANTHER" id="PTHR33164">
    <property type="entry name" value="TRANSCRIPTIONAL REGULATOR, MARR FAMILY"/>
    <property type="match status" value="1"/>
</dbReference>
<dbReference type="RefSeq" id="WP_151504555.1">
    <property type="nucleotide sequence ID" value="NZ_JBBCMB010000004.1"/>
</dbReference>
<keyword evidence="2" id="KW-0963">Cytoplasm</keyword>
<dbReference type="PRINTS" id="PR00598">
    <property type="entry name" value="HTHMARR"/>
</dbReference>
<dbReference type="Proteomes" id="UP000325788">
    <property type="component" value="Unassembled WGS sequence"/>
</dbReference>
<comment type="caution">
    <text evidence="7">The sequence shown here is derived from an EMBL/GenBank/DDBJ whole genome shotgun (WGS) entry which is preliminary data.</text>
</comment>
<evidence type="ECO:0000256" key="5">
    <source>
        <dbReference type="ARBA" id="ARBA00023163"/>
    </source>
</evidence>
<dbReference type="InterPro" id="IPR055166">
    <property type="entry name" value="Transc_reg_Sar_Rot_HTH"/>
</dbReference>
<dbReference type="InterPro" id="IPR039422">
    <property type="entry name" value="MarR/SlyA-like"/>
</dbReference>
<keyword evidence="3" id="KW-0805">Transcription regulation</keyword>
<evidence type="ECO:0000256" key="1">
    <source>
        <dbReference type="ARBA" id="ARBA00004496"/>
    </source>
</evidence>
<dbReference type="EMBL" id="VXLD01000004">
    <property type="protein sequence ID" value="KAB1855804.1"/>
    <property type="molecule type" value="Genomic_DNA"/>
</dbReference>
<name>A0A5N4WEZ7_9GAMM</name>
<evidence type="ECO:0000256" key="4">
    <source>
        <dbReference type="ARBA" id="ARBA00023125"/>
    </source>
</evidence>
<dbReference type="GO" id="GO:0003677">
    <property type="term" value="F:DNA binding"/>
    <property type="evidence" value="ECO:0007669"/>
    <property type="project" value="UniProtKB-KW"/>
</dbReference>
<dbReference type="Pfam" id="PF22381">
    <property type="entry name" value="Staph_reg_Sar_Rot"/>
    <property type="match status" value="1"/>
</dbReference>
<dbReference type="InterPro" id="IPR036388">
    <property type="entry name" value="WH-like_DNA-bd_sf"/>
</dbReference>
<dbReference type="AlphaFoldDB" id="A0A5N4WEZ7"/>
<feature type="domain" description="HTH marR-type" evidence="6">
    <location>
        <begin position="11"/>
        <end position="141"/>
    </location>
</feature>
<dbReference type="FunFam" id="1.10.10.10:FF:000163">
    <property type="entry name" value="MarR family transcriptional regulator"/>
    <property type="match status" value="1"/>
</dbReference>
<evidence type="ECO:0000313" key="7">
    <source>
        <dbReference type="EMBL" id="KAB1855804.1"/>
    </source>
</evidence>
<evidence type="ECO:0000256" key="2">
    <source>
        <dbReference type="ARBA" id="ARBA00022490"/>
    </source>
</evidence>
<evidence type="ECO:0000259" key="6">
    <source>
        <dbReference type="PROSITE" id="PS50995"/>
    </source>
</evidence>
<proteinExistence type="predicted"/>
<dbReference type="PROSITE" id="PS50995">
    <property type="entry name" value="HTH_MARR_2"/>
    <property type="match status" value="1"/>
</dbReference>
<dbReference type="InterPro" id="IPR036390">
    <property type="entry name" value="WH_DNA-bd_sf"/>
</dbReference>
<dbReference type="GO" id="GO:0006950">
    <property type="term" value="P:response to stress"/>
    <property type="evidence" value="ECO:0007669"/>
    <property type="project" value="TreeGrafter"/>
</dbReference>
<dbReference type="GO" id="GO:0005737">
    <property type="term" value="C:cytoplasm"/>
    <property type="evidence" value="ECO:0007669"/>
    <property type="project" value="UniProtKB-SubCell"/>
</dbReference>
<evidence type="ECO:0000256" key="3">
    <source>
        <dbReference type="ARBA" id="ARBA00023015"/>
    </source>
</evidence>
<dbReference type="SMART" id="SM00347">
    <property type="entry name" value="HTH_MARR"/>
    <property type="match status" value="1"/>
</dbReference>
<evidence type="ECO:0000313" key="8">
    <source>
        <dbReference type="Proteomes" id="UP000325788"/>
    </source>
</evidence>
<dbReference type="GO" id="GO:0003700">
    <property type="term" value="F:DNA-binding transcription factor activity"/>
    <property type="evidence" value="ECO:0007669"/>
    <property type="project" value="InterPro"/>
</dbReference>
<protein>
    <submittedName>
        <fullName evidence="7">MarR family transcriptional regulator</fullName>
    </submittedName>
</protein>
<keyword evidence="5" id="KW-0804">Transcription</keyword>
<dbReference type="PANTHER" id="PTHR33164:SF5">
    <property type="entry name" value="ORGANIC HYDROPEROXIDE RESISTANCE TRANSCRIPTIONAL REGULATOR"/>
    <property type="match status" value="1"/>
</dbReference>
<keyword evidence="4" id="KW-0238">DNA-binding</keyword>
<accession>A0A5N4WEZ7</accession>